<reference evidence="1 2" key="1">
    <citation type="submission" date="2019-01" db="EMBL/GenBank/DDBJ databases">
        <authorList>
            <person name="Ruckert C."/>
            <person name="Busche T."/>
            <person name="Kalinowski J."/>
        </authorList>
    </citation>
    <scope>NUCLEOTIDE SEQUENCE [LARGE SCALE GENOMIC DNA]</scope>
    <source>
        <strain evidence="1 2">136/3</strain>
    </source>
</reference>
<evidence type="ECO:0000313" key="1">
    <source>
        <dbReference type="EMBL" id="QAU51400.1"/>
    </source>
</evidence>
<dbReference type="Gene3D" id="3.40.50.12780">
    <property type="entry name" value="N-terminal domain of ligase-like"/>
    <property type="match status" value="1"/>
</dbReference>
<dbReference type="KEGG" id="cpeg:CPELA_00480"/>
<dbReference type="EMBL" id="CP035299">
    <property type="protein sequence ID" value="QAU51400.1"/>
    <property type="molecule type" value="Genomic_DNA"/>
</dbReference>
<protein>
    <submittedName>
        <fullName evidence="1">Uncharacterized protein</fullName>
    </submittedName>
</protein>
<name>A0A410W632_9CORY</name>
<dbReference type="PANTHER" id="PTHR36932">
    <property type="entry name" value="CAPSULAR POLYSACCHARIDE BIOSYNTHESIS PROTEIN"/>
    <property type="match status" value="1"/>
</dbReference>
<sequence length="452" mass="49635" precursor="true">MLGYPVRLMRSTLGRKRAQAASAAAAQWSQDAKLDPEAIADSQLRRFNQQWEYASTLPFYQQWRKQHDLPDRISTLEELDQWPVLTKDALRQHEDLVQATPGATAVYRTSGSTGKPFSFPRGSAELMEGYARTWAYRQAHGLKPFDAFVLTANTLGHQAHTRKGYVEARAKRMAKDIAGNSWTFPGLIASPEQADAALSTIRRLRPRYLVGYTSALVMIAERYLNTGAKGLECITHVIPSSETVTPADAELLSNLGTVVVEYGAIEAGVIAATMPQPQVQHGWPIQVLWPWIMLREGSVLSTLSKRVFPLIHYSLGDDLSASKYGPGGTILELSAVQGRTRDVIRLATTNGPEDIRACELSMLVRNIDGVLSAQVAPTADDGADIAVVCSKDHRRDAITAQAKKAMQIHHPGVVPGRVRLRFVQEFVPLARGKRGVAIDATRIPTDAPAEEI</sequence>
<dbReference type="AlphaFoldDB" id="A0A410W632"/>
<proteinExistence type="predicted"/>
<dbReference type="SUPFAM" id="SSF56801">
    <property type="entry name" value="Acetyl-CoA synthetase-like"/>
    <property type="match status" value="1"/>
</dbReference>
<keyword evidence="2" id="KW-1185">Reference proteome</keyword>
<dbReference type="PANTHER" id="PTHR36932:SF1">
    <property type="entry name" value="CAPSULAR POLYSACCHARIDE BIOSYNTHESIS PROTEIN"/>
    <property type="match status" value="1"/>
</dbReference>
<dbReference type="InterPro" id="IPR042099">
    <property type="entry name" value="ANL_N_sf"/>
</dbReference>
<dbReference type="Proteomes" id="UP000288929">
    <property type="component" value="Chromosome"/>
</dbReference>
<organism evidence="1 2">
    <name type="scientific">Corynebacterium pelargi</name>
    <dbReference type="NCBI Taxonomy" id="1471400"/>
    <lineage>
        <taxon>Bacteria</taxon>
        <taxon>Bacillati</taxon>
        <taxon>Actinomycetota</taxon>
        <taxon>Actinomycetes</taxon>
        <taxon>Mycobacteriales</taxon>
        <taxon>Corynebacteriaceae</taxon>
        <taxon>Corynebacterium</taxon>
    </lineage>
</organism>
<dbReference type="InterPro" id="IPR053158">
    <property type="entry name" value="CapK_Type1_Caps_Biosynth"/>
</dbReference>
<evidence type="ECO:0000313" key="2">
    <source>
        <dbReference type="Proteomes" id="UP000288929"/>
    </source>
</evidence>
<gene>
    <name evidence="1" type="ORF">CPELA_00480</name>
</gene>
<accession>A0A410W632</accession>